<dbReference type="Proteomes" id="UP001165498">
    <property type="component" value="Unassembled WGS sequence"/>
</dbReference>
<evidence type="ECO:0000259" key="6">
    <source>
        <dbReference type="Pfam" id="PF02518"/>
    </source>
</evidence>
<dbReference type="InterPro" id="IPR050482">
    <property type="entry name" value="Sensor_HK_TwoCompSys"/>
</dbReference>
<evidence type="ECO:0000256" key="5">
    <source>
        <dbReference type="ARBA" id="ARBA00023012"/>
    </source>
</evidence>
<accession>A0ABT1QPC0</accession>
<dbReference type="CDD" id="cd16917">
    <property type="entry name" value="HATPase_UhpB-NarQ-NarX-like"/>
    <property type="match status" value="1"/>
</dbReference>
<dbReference type="PANTHER" id="PTHR24421:SF10">
    <property type="entry name" value="NITRATE_NITRITE SENSOR PROTEIN NARQ"/>
    <property type="match status" value="1"/>
</dbReference>
<evidence type="ECO:0000313" key="8">
    <source>
        <dbReference type="Proteomes" id="UP001165498"/>
    </source>
</evidence>
<comment type="catalytic activity">
    <reaction evidence="1">
        <text>ATP + protein L-histidine = ADP + protein N-phospho-L-histidine.</text>
        <dbReference type="EC" id="2.7.13.3"/>
    </reaction>
</comment>
<evidence type="ECO:0000256" key="2">
    <source>
        <dbReference type="ARBA" id="ARBA00012438"/>
    </source>
</evidence>
<dbReference type="EC" id="2.7.13.3" evidence="2"/>
<comment type="caution">
    <text evidence="7">The sequence shown here is derived from an EMBL/GenBank/DDBJ whole genome shotgun (WGS) entry which is preliminary data.</text>
</comment>
<keyword evidence="3" id="KW-0808">Transferase</keyword>
<protein>
    <recommendedName>
        <fullName evidence="2">histidine kinase</fullName>
        <ecNumber evidence="2">2.7.13.3</ecNumber>
    </recommendedName>
</protein>
<proteinExistence type="predicted"/>
<dbReference type="PANTHER" id="PTHR24421">
    <property type="entry name" value="NITRATE/NITRITE SENSOR PROTEIN NARX-RELATED"/>
    <property type="match status" value="1"/>
</dbReference>
<dbReference type="EMBL" id="JANFQO010000004">
    <property type="protein sequence ID" value="MCQ4164120.1"/>
    <property type="molecule type" value="Genomic_DNA"/>
</dbReference>
<evidence type="ECO:0000256" key="3">
    <source>
        <dbReference type="ARBA" id="ARBA00022679"/>
    </source>
</evidence>
<dbReference type="RefSeq" id="WP_255912366.1">
    <property type="nucleotide sequence ID" value="NZ_JANFQO010000004.1"/>
</dbReference>
<keyword evidence="5" id="KW-0902">Two-component regulatory system</keyword>
<sequence length="235" mass="25706">MMPLLLALLGVLLLGFAVCWQRERRAHRAAVAALQAERAERERVIGEQAAAQERERIYHDLHDDLGAKLLGLIHGASTPQQADQARAVLQDLRDTVSRSRGTPGNLSDVLADIRNEARQRLAAASITLHWNEADNLPDPPLRSEQSLHLHRIVREAISNTIRHAEAGSLRVRVARRGGELLLELTDDGHRSPGDGRGTRGMRQRAQELAGDIRWTEGTAGGTKVVLVFPLPAGAG</sequence>
<dbReference type="Gene3D" id="3.30.565.10">
    <property type="entry name" value="Histidine kinase-like ATPase, C-terminal domain"/>
    <property type="match status" value="1"/>
</dbReference>
<evidence type="ECO:0000256" key="1">
    <source>
        <dbReference type="ARBA" id="ARBA00000085"/>
    </source>
</evidence>
<dbReference type="InterPro" id="IPR003594">
    <property type="entry name" value="HATPase_dom"/>
</dbReference>
<dbReference type="SUPFAM" id="SSF55874">
    <property type="entry name" value="ATPase domain of HSP90 chaperone/DNA topoisomerase II/histidine kinase"/>
    <property type="match status" value="1"/>
</dbReference>
<name>A0ABT1QPC0_9GAMM</name>
<dbReference type="InterPro" id="IPR036890">
    <property type="entry name" value="HATPase_C_sf"/>
</dbReference>
<organism evidence="7 8">
    <name type="scientific">Tahibacter harae</name>
    <dbReference type="NCBI Taxonomy" id="2963937"/>
    <lineage>
        <taxon>Bacteria</taxon>
        <taxon>Pseudomonadati</taxon>
        <taxon>Pseudomonadota</taxon>
        <taxon>Gammaproteobacteria</taxon>
        <taxon>Lysobacterales</taxon>
        <taxon>Rhodanobacteraceae</taxon>
        <taxon>Tahibacter</taxon>
    </lineage>
</organism>
<evidence type="ECO:0000313" key="7">
    <source>
        <dbReference type="EMBL" id="MCQ4164120.1"/>
    </source>
</evidence>
<evidence type="ECO:0000256" key="4">
    <source>
        <dbReference type="ARBA" id="ARBA00022777"/>
    </source>
</evidence>
<feature type="domain" description="Histidine kinase/HSP90-like ATPase" evidence="6">
    <location>
        <begin position="146"/>
        <end position="231"/>
    </location>
</feature>
<dbReference type="Pfam" id="PF02518">
    <property type="entry name" value="HATPase_c"/>
    <property type="match status" value="1"/>
</dbReference>
<reference evidence="7" key="1">
    <citation type="submission" date="2022-07" db="EMBL/GenBank/DDBJ databases">
        <title>Tahibacter sp., a new gammaproteobacterium isolated from the silt sample collected at pig farm.</title>
        <authorList>
            <person name="Chen H."/>
        </authorList>
    </citation>
    <scope>NUCLEOTIDE SEQUENCE</scope>
    <source>
        <strain evidence="7">P2K</strain>
    </source>
</reference>
<gene>
    <name evidence="7" type="ORF">NM961_05290</name>
</gene>
<keyword evidence="4" id="KW-0418">Kinase</keyword>
<keyword evidence="8" id="KW-1185">Reference proteome</keyword>